<organism evidence="2 3">
    <name type="scientific">Liquorilactobacillus aquaticus DSM 21051</name>
    <dbReference type="NCBI Taxonomy" id="1423725"/>
    <lineage>
        <taxon>Bacteria</taxon>
        <taxon>Bacillati</taxon>
        <taxon>Bacillota</taxon>
        <taxon>Bacilli</taxon>
        <taxon>Lactobacillales</taxon>
        <taxon>Lactobacillaceae</taxon>
        <taxon>Liquorilactobacillus</taxon>
    </lineage>
</organism>
<accession>A0A0R2CZ46</accession>
<dbReference type="EMBL" id="AYZD01000009">
    <property type="protein sequence ID" value="KRM97112.1"/>
    <property type="molecule type" value="Genomic_DNA"/>
</dbReference>
<dbReference type="SUPFAM" id="SSF53335">
    <property type="entry name" value="S-adenosyl-L-methionine-dependent methyltransferases"/>
    <property type="match status" value="1"/>
</dbReference>
<dbReference type="Pfam" id="PF08241">
    <property type="entry name" value="Methyltransf_11"/>
    <property type="match status" value="1"/>
</dbReference>
<dbReference type="AlphaFoldDB" id="A0A0R2CZ46"/>
<dbReference type="InterPro" id="IPR013216">
    <property type="entry name" value="Methyltransf_11"/>
</dbReference>
<dbReference type="CDD" id="cd02440">
    <property type="entry name" value="AdoMet_MTases"/>
    <property type="match status" value="1"/>
</dbReference>
<name>A0A0R2CZ46_9LACO</name>
<comment type="caution">
    <text evidence="2">The sequence shown here is derived from an EMBL/GenBank/DDBJ whole genome shotgun (WGS) entry which is preliminary data.</text>
</comment>
<dbReference type="Gene3D" id="3.40.50.150">
    <property type="entry name" value="Vaccinia Virus protein VP39"/>
    <property type="match status" value="1"/>
</dbReference>
<dbReference type="PANTHER" id="PTHR43861:SF1">
    <property type="entry name" value="TRANS-ACONITATE 2-METHYLTRANSFERASE"/>
    <property type="match status" value="1"/>
</dbReference>
<dbReference type="PATRIC" id="fig|1423725.3.peg.225"/>
<sequence length="246" mass="28208">MEWNADDYDHKHDFVFKYGEKLLDYLPSEANKVLDIGCGTGELTAQIAARGYEVKGIDQSENMVQKAQLNFPNLDFVQGDILKMSLAKESFDTVFSNAVFHWINDQPKLVERIHTMLKPGGLLICEFGAKGNIDAISTAFSIELNLLGKTYQSPFYFPSVSEYTALLKQNNFEIITAYEYARPTTLKDGYSGLRNWVKQFFATDLAKLDNSDTVLEHLEDNLKDKLWKEDHWEADYRRIRVVAKNI</sequence>
<dbReference type="GO" id="GO:0008757">
    <property type="term" value="F:S-adenosylmethionine-dependent methyltransferase activity"/>
    <property type="evidence" value="ECO:0007669"/>
    <property type="project" value="InterPro"/>
</dbReference>
<dbReference type="GO" id="GO:0032259">
    <property type="term" value="P:methylation"/>
    <property type="evidence" value="ECO:0007669"/>
    <property type="project" value="UniProtKB-KW"/>
</dbReference>
<keyword evidence="2" id="KW-0808">Transferase</keyword>
<gene>
    <name evidence="2" type="ORF">FC19_GL000222</name>
</gene>
<proteinExistence type="predicted"/>
<evidence type="ECO:0000259" key="1">
    <source>
        <dbReference type="Pfam" id="PF08241"/>
    </source>
</evidence>
<keyword evidence="2" id="KW-0489">Methyltransferase</keyword>
<keyword evidence="3" id="KW-1185">Reference proteome</keyword>
<reference evidence="2 3" key="1">
    <citation type="journal article" date="2015" name="Genome Announc.">
        <title>Expanding the biotechnology potential of lactobacilli through comparative genomics of 213 strains and associated genera.</title>
        <authorList>
            <person name="Sun Z."/>
            <person name="Harris H.M."/>
            <person name="McCann A."/>
            <person name="Guo C."/>
            <person name="Argimon S."/>
            <person name="Zhang W."/>
            <person name="Yang X."/>
            <person name="Jeffery I.B."/>
            <person name="Cooney J.C."/>
            <person name="Kagawa T.F."/>
            <person name="Liu W."/>
            <person name="Song Y."/>
            <person name="Salvetti E."/>
            <person name="Wrobel A."/>
            <person name="Rasinkangas P."/>
            <person name="Parkhill J."/>
            <person name="Rea M.C."/>
            <person name="O'Sullivan O."/>
            <person name="Ritari J."/>
            <person name="Douillard F.P."/>
            <person name="Paul Ross R."/>
            <person name="Yang R."/>
            <person name="Briner A.E."/>
            <person name="Felis G.E."/>
            <person name="de Vos W.M."/>
            <person name="Barrangou R."/>
            <person name="Klaenhammer T.R."/>
            <person name="Caufield P.W."/>
            <person name="Cui Y."/>
            <person name="Zhang H."/>
            <person name="O'Toole P.W."/>
        </authorList>
    </citation>
    <scope>NUCLEOTIDE SEQUENCE [LARGE SCALE GENOMIC DNA]</scope>
    <source>
        <strain evidence="2 3">DSM 21051</strain>
    </source>
</reference>
<dbReference type="Proteomes" id="UP000051015">
    <property type="component" value="Unassembled WGS sequence"/>
</dbReference>
<dbReference type="OrthoDB" id="9760689at2"/>
<dbReference type="RefSeq" id="WP_057875293.1">
    <property type="nucleotide sequence ID" value="NZ_AYZD01000009.1"/>
</dbReference>
<evidence type="ECO:0000313" key="3">
    <source>
        <dbReference type="Proteomes" id="UP000051015"/>
    </source>
</evidence>
<dbReference type="STRING" id="1423725.FC19_GL000222"/>
<dbReference type="PANTHER" id="PTHR43861">
    <property type="entry name" value="TRANS-ACONITATE 2-METHYLTRANSFERASE-RELATED"/>
    <property type="match status" value="1"/>
</dbReference>
<evidence type="ECO:0000313" key="2">
    <source>
        <dbReference type="EMBL" id="KRM97112.1"/>
    </source>
</evidence>
<dbReference type="InterPro" id="IPR029063">
    <property type="entry name" value="SAM-dependent_MTases_sf"/>
</dbReference>
<protein>
    <submittedName>
        <fullName evidence="2">Methyltransferase domain protein</fullName>
    </submittedName>
</protein>
<feature type="domain" description="Methyltransferase type 11" evidence="1">
    <location>
        <begin position="34"/>
        <end position="125"/>
    </location>
</feature>